<dbReference type="Proteomes" id="UP000321497">
    <property type="component" value="Unassembled WGS sequence"/>
</dbReference>
<feature type="signal peptide" evidence="1">
    <location>
        <begin position="1"/>
        <end position="19"/>
    </location>
</feature>
<sequence>MKIFILLSIFLLINASTYAQDDSVFFYTDEDLKPFLQFSKANDQNYTMGLGFGYASPKLNGSYIFKPVDLIDRIFIPEKFRSNDSLLPASITLNGTAFTPDELRESNVITEDRPYAFLLYVSTQKLYLKDRSTLSTEFIFGILGLNLGKWVQTGIHKLMNDNNTHEPYIPRGWHNQISNGGEPTFLYTINYESLALQSSFFEFKYGGQGMVGYYTCANIQASARFGLLDSQKWAQNYSPLGSGNKIFKNMKDEKKFEFFLFGSIKPTAFVYNEMLNGGFRHSNHTLSWNQVNHFLLEWNTGVGLSIPTCNKTNSLDLFWTVNAGRTSEINTELSRAHEWGGIYVTYTY</sequence>
<evidence type="ECO:0000256" key="1">
    <source>
        <dbReference type="SAM" id="SignalP"/>
    </source>
</evidence>
<dbReference type="InterPro" id="IPR018707">
    <property type="entry name" value="LpxR"/>
</dbReference>
<organism evidence="2 3">
    <name type="scientific">Aequorivita antarctica</name>
    <dbReference type="NCBI Taxonomy" id="153266"/>
    <lineage>
        <taxon>Bacteria</taxon>
        <taxon>Pseudomonadati</taxon>
        <taxon>Bacteroidota</taxon>
        <taxon>Flavobacteriia</taxon>
        <taxon>Flavobacteriales</taxon>
        <taxon>Flavobacteriaceae</taxon>
        <taxon>Aequorivita</taxon>
    </lineage>
</organism>
<dbReference type="AlphaFoldDB" id="A0A5C6Z055"/>
<keyword evidence="3" id="KW-1185">Reference proteome</keyword>
<dbReference type="OrthoDB" id="622552at2"/>
<name>A0A5C6Z055_9FLAO</name>
<dbReference type="Pfam" id="PF09982">
    <property type="entry name" value="LpxR"/>
    <property type="match status" value="1"/>
</dbReference>
<protein>
    <submittedName>
        <fullName evidence="2">DUF2219 family protein</fullName>
    </submittedName>
</protein>
<evidence type="ECO:0000313" key="3">
    <source>
        <dbReference type="Proteomes" id="UP000321497"/>
    </source>
</evidence>
<accession>A0A5C6Z055</accession>
<keyword evidence="1" id="KW-0732">Signal</keyword>
<evidence type="ECO:0000313" key="2">
    <source>
        <dbReference type="EMBL" id="TXD73329.1"/>
    </source>
</evidence>
<dbReference type="EMBL" id="VORT01000005">
    <property type="protein sequence ID" value="TXD73329.1"/>
    <property type="molecule type" value="Genomic_DNA"/>
</dbReference>
<reference evidence="2 3" key="1">
    <citation type="submission" date="2019-08" db="EMBL/GenBank/DDBJ databases">
        <title>Genome of Aequorivita antarctica SW49 (type strain).</title>
        <authorList>
            <person name="Bowman J.P."/>
        </authorList>
    </citation>
    <scope>NUCLEOTIDE SEQUENCE [LARGE SCALE GENOMIC DNA]</scope>
    <source>
        <strain evidence="2 3">SW49</strain>
    </source>
</reference>
<proteinExistence type="predicted"/>
<dbReference type="RefSeq" id="WP_111846008.1">
    <property type="nucleotide sequence ID" value="NZ_UEGI01000033.1"/>
</dbReference>
<dbReference type="InterPro" id="IPR037107">
    <property type="entry name" value="Put_OMP_sf"/>
</dbReference>
<feature type="chain" id="PRO_5023102130" evidence="1">
    <location>
        <begin position="20"/>
        <end position="348"/>
    </location>
</feature>
<comment type="caution">
    <text evidence="2">The sequence shown here is derived from an EMBL/GenBank/DDBJ whole genome shotgun (WGS) entry which is preliminary data.</text>
</comment>
<gene>
    <name evidence="2" type="ORF">ESU54_09355</name>
</gene>
<dbReference type="Gene3D" id="2.40.128.140">
    <property type="entry name" value="Outer membrane protein"/>
    <property type="match status" value="1"/>
</dbReference>